<dbReference type="GO" id="GO:0022857">
    <property type="term" value="F:transmembrane transporter activity"/>
    <property type="evidence" value="ECO:0007669"/>
    <property type="project" value="InterPro"/>
</dbReference>
<evidence type="ECO:0000256" key="8">
    <source>
        <dbReference type="SAM" id="Phobius"/>
    </source>
</evidence>
<gene>
    <name evidence="10" type="primary">entS</name>
    <name evidence="10" type="ORF">BSF38_01859</name>
</gene>
<dbReference type="SUPFAM" id="SSF103473">
    <property type="entry name" value="MFS general substrate transporter"/>
    <property type="match status" value="1"/>
</dbReference>
<feature type="transmembrane region" description="Helical" evidence="8">
    <location>
        <begin position="181"/>
        <end position="206"/>
    </location>
</feature>
<name>A0A1U7CN95_9BACT</name>
<dbReference type="Pfam" id="PF05977">
    <property type="entry name" value="MFS_3"/>
    <property type="match status" value="1"/>
</dbReference>
<evidence type="ECO:0000256" key="7">
    <source>
        <dbReference type="SAM" id="MobiDB-lite"/>
    </source>
</evidence>
<evidence type="ECO:0000256" key="6">
    <source>
        <dbReference type="ARBA" id="ARBA00023136"/>
    </source>
</evidence>
<keyword evidence="3" id="KW-1003">Cell membrane</keyword>
<evidence type="ECO:0000313" key="11">
    <source>
        <dbReference type="Proteomes" id="UP000186309"/>
    </source>
</evidence>
<dbReference type="GO" id="GO:0005886">
    <property type="term" value="C:plasma membrane"/>
    <property type="evidence" value="ECO:0007669"/>
    <property type="project" value="UniProtKB-SubCell"/>
</dbReference>
<feature type="region of interest" description="Disordered" evidence="7">
    <location>
        <begin position="1"/>
        <end position="21"/>
    </location>
</feature>
<dbReference type="KEGG" id="pbor:BSF38_01859"/>
<evidence type="ECO:0000256" key="4">
    <source>
        <dbReference type="ARBA" id="ARBA00022692"/>
    </source>
</evidence>
<dbReference type="STRING" id="1387353.BSF38_01859"/>
<dbReference type="InterPro" id="IPR020846">
    <property type="entry name" value="MFS_dom"/>
</dbReference>
<dbReference type="RefSeq" id="WP_076350716.1">
    <property type="nucleotide sequence ID" value="NZ_CP019082.1"/>
</dbReference>
<keyword evidence="2" id="KW-0813">Transport</keyword>
<sequence>MTEASQAHDGSALDPEPPPARHDPYQVLRDGNFARFLTAALLLRIGAQMQSIAVGWEIYERTRSALALGMVGLAQVTPILLLAIPSGHLSDRHDRKMLFVASNVLMLIAAVGLAVVSAYEAPVDWIYVFLMITGIGQALNRPMQWAIQPMLVPRELLLSAITWSSSVGQIASVGGPALGGFVIAATAKATACYSLNAVFLVFAVALNASLRIRPTVRDASPVTLQTLLAGLRFVLKTDLLLATMTLDMVAVLLGGATALLPIYARDILKVGPEGLGWLRAAPSVGSFATALALAHRKPIQRAGPVILWSVAGFGVATIVFGLSRNFHVSLAALVFLGACDNVSVVVRQTLSQMLSPDDMRGRVSAINTIFVSSSNELGEFESGVVARLVGTVGAVVLGGVGTLVTVVGIALIWPNLRKLGSLQDVAPANPESTA</sequence>
<dbReference type="InterPro" id="IPR036259">
    <property type="entry name" value="MFS_trans_sf"/>
</dbReference>
<accession>A0A1U7CN95</accession>
<feature type="transmembrane region" description="Helical" evidence="8">
    <location>
        <begin position="388"/>
        <end position="413"/>
    </location>
</feature>
<dbReference type="Proteomes" id="UP000186309">
    <property type="component" value="Chromosome"/>
</dbReference>
<dbReference type="Gene3D" id="1.20.1250.20">
    <property type="entry name" value="MFS general substrate transporter like domains"/>
    <property type="match status" value="1"/>
</dbReference>
<reference evidence="11" key="1">
    <citation type="submission" date="2016-12" db="EMBL/GenBank/DDBJ databases">
        <title>Comparative genomics of four Isosphaeraceae planctomycetes: a common pool of plasmids and glycoside hydrolase genes.</title>
        <authorList>
            <person name="Ivanova A."/>
        </authorList>
    </citation>
    <scope>NUCLEOTIDE SEQUENCE [LARGE SCALE GENOMIC DNA]</scope>
    <source>
        <strain evidence="11">PX4</strain>
    </source>
</reference>
<feature type="transmembrane region" description="Helical" evidence="8">
    <location>
        <begin position="239"/>
        <end position="264"/>
    </location>
</feature>
<dbReference type="EMBL" id="CP019082">
    <property type="protein sequence ID" value="APW60391.1"/>
    <property type="molecule type" value="Genomic_DNA"/>
</dbReference>
<evidence type="ECO:0000313" key="10">
    <source>
        <dbReference type="EMBL" id="APW60391.1"/>
    </source>
</evidence>
<evidence type="ECO:0000256" key="5">
    <source>
        <dbReference type="ARBA" id="ARBA00022989"/>
    </source>
</evidence>
<feature type="transmembrane region" description="Helical" evidence="8">
    <location>
        <begin position="155"/>
        <end position="175"/>
    </location>
</feature>
<keyword evidence="11" id="KW-1185">Reference proteome</keyword>
<feature type="transmembrane region" description="Helical" evidence="8">
    <location>
        <begin position="65"/>
        <end position="85"/>
    </location>
</feature>
<dbReference type="PANTHER" id="PTHR23513:SF9">
    <property type="entry name" value="ENTEROBACTIN EXPORTER ENTS"/>
    <property type="match status" value="1"/>
</dbReference>
<feature type="domain" description="Major facilitator superfamily (MFS) profile" evidence="9">
    <location>
        <begin position="24"/>
        <end position="417"/>
    </location>
</feature>
<feature type="transmembrane region" description="Helical" evidence="8">
    <location>
        <begin position="328"/>
        <end position="346"/>
    </location>
</feature>
<dbReference type="AlphaFoldDB" id="A0A1U7CN95"/>
<keyword evidence="5 8" id="KW-1133">Transmembrane helix</keyword>
<dbReference type="CDD" id="cd06173">
    <property type="entry name" value="MFS_MefA_like"/>
    <property type="match status" value="1"/>
</dbReference>
<dbReference type="PROSITE" id="PS50850">
    <property type="entry name" value="MFS"/>
    <property type="match status" value="1"/>
</dbReference>
<dbReference type="PANTHER" id="PTHR23513">
    <property type="entry name" value="INTEGRAL MEMBRANE EFFLUX PROTEIN-RELATED"/>
    <property type="match status" value="1"/>
</dbReference>
<evidence type="ECO:0000259" key="9">
    <source>
        <dbReference type="PROSITE" id="PS50850"/>
    </source>
</evidence>
<protein>
    <submittedName>
        <fullName evidence="10">Enterobactin exporter EntS</fullName>
    </submittedName>
</protein>
<feature type="transmembrane region" description="Helical" evidence="8">
    <location>
        <begin position="276"/>
        <end position="293"/>
    </location>
</feature>
<feature type="transmembrane region" description="Helical" evidence="8">
    <location>
        <begin position="305"/>
        <end position="322"/>
    </location>
</feature>
<evidence type="ECO:0000256" key="3">
    <source>
        <dbReference type="ARBA" id="ARBA00022475"/>
    </source>
</evidence>
<keyword evidence="6 8" id="KW-0472">Membrane</keyword>
<keyword evidence="4 8" id="KW-0812">Transmembrane</keyword>
<evidence type="ECO:0000256" key="1">
    <source>
        <dbReference type="ARBA" id="ARBA00004651"/>
    </source>
</evidence>
<organism evidence="10 11">
    <name type="scientific">Paludisphaera borealis</name>
    <dbReference type="NCBI Taxonomy" id="1387353"/>
    <lineage>
        <taxon>Bacteria</taxon>
        <taxon>Pseudomonadati</taxon>
        <taxon>Planctomycetota</taxon>
        <taxon>Planctomycetia</taxon>
        <taxon>Isosphaerales</taxon>
        <taxon>Isosphaeraceae</taxon>
        <taxon>Paludisphaera</taxon>
    </lineage>
</organism>
<feature type="transmembrane region" description="Helical" evidence="8">
    <location>
        <begin position="125"/>
        <end position="143"/>
    </location>
</feature>
<feature type="transmembrane region" description="Helical" evidence="8">
    <location>
        <begin position="97"/>
        <end position="119"/>
    </location>
</feature>
<evidence type="ECO:0000256" key="2">
    <source>
        <dbReference type="ARBA" id="ARBA00022448"/>
    </source>
</evidence>
<dbReference type="InterPro" id="IPR010290">
    <property type="entry name" value="TM_effector"/>
</dbReference>
<proteinExistence type="predicted"/>
<comment type="subcellular location">
    <subcellularLocation>
        <location evidence="1">Cell membrane</location>
        <topology evidence="1">Multi-pass membrane protein</topology>
    </subcellularLocation>
</comment>